<dbReference type="RefSeq" id="WP_016402438.1">
    <property type="nucleotide sequence ID" value="NZ_BARX01000018.1"/>
</dbReference>
<dbReference type="AlphaFoldDB" id="R9PTM3"/>
<gene>
    <name evidence="1" type="ORF">AALB_2751</name>
</gene>
<dbReference type="EMBL" id="BARX01000018">
    <property type="protein sequence ID" value="GAD02671.1"/>
    <property type="molecule type" value="Genomic_DNA"/>
</dbReference>
<name>R9PTM3_AGAAL</name>
<reference evidence="1" key="1">
    <citation type="journal article" date="2013" name="Genome Announc.">
        <title>Draft Genome Sequence of Agarivorans albus Strain MKT 106T, an Agarolytic Marine Bacterium.</title>
        <authorList>
            <person name="Yasuike M."/>
            <person name="Nakamura Y."/>
            <person name="Kai W."/>
            <person name="Fujiwara A."/>
            <person name="Fukui Y."/>
            <person name="Satomi M."/>
            <person name="Sano M."/>
        </authorList>
    </citation>
    <scope>NUCLEOTIDE SEQUENCE [LARGE SCALE GENOMIC DNA]</scope>
</reference>
<accession>R9PTM3</accession>
<sequence>MRYIDINLIDACKPANWDVNATQWLTDIQNAQDRSAEFKRLGSKWSPFKDNFINQFGDKCWYSEVKRSNTDFNIDHFRPKGAVKRTKGAYATRFFGGKPQKHSGYWWLAFEPKNYRYSCQYANQPRDNGGKHDYFPLQNETARVWGRCSLTNHNVEAPVLLDPCELADVQLLSFEKSPGMVHSRYDLATDKAKYERVKTSAKCYNLNHKTVKGDRLKVITSVQQDLVLLESIHGLPLASKQVMQVNVNNAENRLVDACNRKSPFSAAAVAFVKPKKAEPWLANILPRLDLTD</sequence>
<proteinExistence type="predicted"/>
<keyword evidence="2" id="KW-1185">Reference proteome</keyword>
<protein>
    <submittedName>
        <fullName evidence="1">Uncharacterized protein</fullName>
    </submittedName>
</protein>
<evidence type="ECO:0000313" key="2">
    <source>
        <dbReference type="Proteomes" id="UP000014461"/>
    </source>
</evidence>
<dbReference type="STRING" id="1331007.AALB_2751"/>
<dbReference type="OrthoDB" id="8824552at2"/>
<evidence type="ECO:0000313" key="1">
    <source>
        <dbReference type="EMBL" id="GAD02671.1"/>
    </source>
</evidence>
<comment type="caution">
    <text evidence="1">The sequence shown here is derived from an EMBL/GenBank/DDBJ whole genome shotgun (WGS) entry which is preliminary data.</text>
</comment>
<organism evidence="1 2">
    <name type="scientific">Agarivorans albus MKT 106</name>
    <dbReference type="NCBI Taxonomy" id="1331007"/>
    <lineage>
        <taxon>Bacteria</taxon>
        <taxon>Pseudomonadati</taxon>
        <taxon>Pseudomonadota</taxon>
        <taxon>Gammaproteobacteria</taxon>
        <taxon>Alteromonadales</taxon>
        <taxon>Alteromonadaceae</taxon>
        <taxon>Agarivorans</taxon>
    </lineage>
</organism>
<dbReference type="Proteomes" id="UP000014461">
    <property type="component" value="Unassembled WGS sequence"/>
</dbReference>